<dbReference type="Pfam" id="PF06985">
    <property type="entry name" value="HET"/>
    <property type="match status" value="1"/>
</dbReference>
<proteinExistence type="predicted"/>
<reference evidence="2" key="1">
    <citation type="journal article" date="2023" name="Mol. Phylogenet. Evol.">
        <title>Genome-scale phylogeny and comparative genomics of the fungal order Sordariales.</title>
        <authorList>
            <person name="Hensen N."/>
            <person name="Bonometti L."/>
            <person name="Westerberg I."/>
            <person name="Brannstrom I.O."/>
            <person name="Guillou S."/>
            <person name="Cros-Aarteil S."/>
            <person name="Calhoun S."/>
            <person name="Haridas S."/>
            <person name="Kuo A."/>
            <person name="Mondo S."/>
            <person name="Pangilinan J."/>
            <person name="Riley R."/>
            <person name="LaButti K."/>
            <person name="Andreopoulos B."/>
            <person name="Lipzen A."/>
            <person name="Chen C."/>
            <person name="Yan M."/>
            <person name="Daum C."/>
            <person name="Ng V."/>
            <person name="Clum A."/>
            <person name="Steindorff A."/>
            <person name="Ohm R.A."/>
            <person name="Martin F."/>
            <person name="Silar P."/>
            <person name="Natvig D.O."/>
            <person name="Lalanne C."/>
            <person name="Gautier V."/>
            <person name="Ament-Velasquez S.L."/>
            <person name="Kruys A."/>
            <person name="Hutchinson M.I."/>
            <person name="Powell A.J."/>
            <person name="Barry K."/>
            <person name="Miller A.N."/>
            <person name="Grigoriev I.V."/>
            <person name="Debuchy R."/>
            <person name="Gladieux P."/>
            <person name="Hiltunen Thoren M."/>
            <person name="Johannesson H."/>
        </authorList>
    </citation>
    <scope>NUCLEOTIDE SEQUENCE</scope>
    <source>
        <strain evidence="2">PSN243</strain>
    </source>
</reference>
<comment type="caution">
    <text evidence="2">The sequence shown here is derived from an EMBL/GenBank/DDBJ whole genome shotgun (WGS) entry which is preliminary data.</text>
</comment>
<feature type="domain" description="Heterokaryon incompatibility" evidence="1">
    <location>
        <begin position="380"/>
        <end position="522"/>
    </location>
</feature>
<reference evidence="2" key="2">
    <citation type="submission" date="2023-05" db="EMBL/GenBank/DDBJ databases">
        <authorList>
            <consortium name="Lawrence Berkeley National Laboratory"/>
            <person name="Steindorff A."/>
            <person name="Hensen N."/>
            <person name="Bonometti L."/>
            <person name="Westerberg I."/>
            <person name="Brannstrom I.O."/>
            <person name="Guillou S."/>
            <person name="Cros-Aarteil S."/>
            <person name="Calhoun S."/>
            <person name="Haridas S."/>
            <person name="Kuo A."/>
            <person name="Mondo S."/>
            <person name="Pangilinan J."/>
            <person name="Riley R."/>
            <person name="Labutti K."/>
            <person name="Andreopoulos B."/>
            <person name="Lipzen A."/>
            <person name="Chen C."/>
            <person name="Yanf M."/>
            <person name="Daum C."/>
            <person name="Ng V."/>
            <person name="Clum A."/>
            <person name="Ohm R."/>
            <person name="Martin F."/>
            <person name="Silar P."/>
            <person name="Natvig D."/>
            <person name="Lalanne C."/>
            <person name="Gautier V."/>
            <person name="Ament-Velasquez S.L."/>
            <person name="Kruys A."/>
            <person name="Hutchinson M.I."/>
            <person name="Powell A.J."/>
            <person name="Barry K."/>
            <person name="Miller A.N."/>
            <person name="Grigoriev I.V."/>
            <person name="Debuchy R."/>
            <person name="Gladieux P."/>
            <person name="Thoren M.H."/>
            <person name="Johannesson H."/>
        </authorList>
    </citation>
    <scope>NUCLEOTIDE SEQUENCE</scope>
    <source>
        <strain evidence="2">PSN243</strain>
    </source>
</reference>
<evidence type="ECO:0000259" key="1">
    <source>
        <dbReference type="Pfam" id="PF06985"/>
    </source>
</evidence>
<dbReference type="InterPro" id="IPR010730">
    <property type="entry name" value="HET"/>
</dbReference>
<organism evidence="2 3">
    <name type="scientific">Podospora aff. communis PSN243</name>
    <dbReference type="NCBI Taxonomy" id="3040156"/>
    <lineage>
        <taxon>Eukaryota</taxon>
        <taxon>Fungi</taxon>
        <taxon>Dikarya</taxon>
        <taxon>Ascomycota</taxon>
        <taxon>Pezizomycotina</taxon>
        <taxon>Sordariomycetes</taxon>
        <taxon>Sordariomycetidae</taxon>
        <taxon>Sordariales</taxon>
        <taxon>Podosporaceae</taxon>
        <taxon>Podospora</taxon>
    </lineage>
</organism>
<dbReference type="AlphaFoldDB" id="A0AAV9H628"/>
<dbReference type="Proteomes" id="UP001321760">
    <property type="component" value="Unassembled WGS sequence"/>
</dbReference>
<protein>
    <submittedName>
        <fullName evidence="2">Heterokaryon incompatibility protein-domain-containing protein</fullName>
    </submittedName>
</protein>
<evidence type="ECO:0000313" key="3">
    <source>
        <dbReference type="Proteomes" id="UP001321760"/>
    </source>
</evidence>
<name>A0AAV9H628_9PEZI</name>
<dbReference type="PANTHER" id="PTHR33112">
    <property type="entry name" value="DOMAIN PROTEIN, PUTATIVE-RELATED"/>
    <property type="match status" value="1"/>
</dbReference>
<gene>
    <name evidence="2" type="ORF">QBC34DRAFT_434040</name>
</gene>
<accession>A0AAV9H628</accession>
<dbReference type="EMBL" id="MU865917">
    <property type="protein sequence ID" value="KAK4454476.1"/>
    <property type="molecule type" value="Genomic_DNA"/>
</dbReference>
<keyword evidence="3" id="KW-1185">Reference proteome</keyword>
<dbReference type="PANTHER" id="PTHR33112:SF12">
    <property type="entry name" value="HETEROKARYON INCOMPATIBILITY DOMAIN-CONTAINING PROTEIN"/>
    <property type="match status" value="1"/>
</dbReference>
<evidence type="ECO:0000313" key="2">
    <source>
        <dbReference type="EMBL" id="KAK4454476.1"/>
    </source>
</evidence>
<sequence>MNDDKTMDDYNVNIYAGKGKNEGYNMDDKLMDDNKIMDDETADDQATELGSMIVLLSVLKKKKEGQSLGESLAEMLGIKRKDKKITMFEAGLKRLAAKEAAKQDGCSRICIRCRRENHDCPPDLDPGTRRICVRCRRIGHKTPDCTQQPQHDIDTDTLRALLSARKNGPLCIRCSKAWPDLIALLSAPTRSEGTRRRKSFRFGHDGRHHVLDAGFHMCCPLCILVFLHLPPFWFPPFQNPHRYWITLRQRLSTNVTHALDNETALQGWCLTPDAGRPKRQGLWSPRDGPIISSVEPHPDINYPVAYFTLANAADNLSILGGRAINSRKFSASVAKSWINRCHATHPNACSTIWAKDLGRVRLVDVTSRTIVQHPTEQVDYVALSYVWGSPSQHKRYQLGSHVDSPPKTIEDAIHVTKELGKKFLWVDSTCIDQGDGADKQEQLQLMADIYSGAWVTIIALDGDCSDSGLPRSGASVESAPGHFDKYAWTCTHNGNTLVANRPTLRGKLQRSTWATRGWTLQEAVLAPRRLYFTQEQTYYECNLLQACESLDDSISPHYCRHEGDLLQGKVKDLQASFSDGVLSGAFLSLGGSLDTDKTADHGLASYKRLLMVYARRNLSVDADALNAFSAILKRLESYLPHGFLWGIPRHRFHQFLLWRPEPECHANQLRAQFPSWSWVRWKSPLDEYIPGGEIVESVYCQFYTIRQGSQVPVCPTPAKQFTPGLDEHPFSPDGKLTTHYKRHGQPEPDLSAMKDDDKVLLVDGILLTVDLPPLKDDIGKRSNGFITWFDTETLPSSSDGSRGYDCLLLAHYLNPEVDRNDDGKLDTEIRSWFLMLGWDNGIAHRVGTAVFSWNGEADGVTIPSMWAECSPRLATFLLA</sequence>